<name>A0ABY6M5Z0_MORBO</name>
<proteinExistence type="predicted"/>
<accession>A0ABY6M5Z0</accession>
<evidence type="ECO:0000313" key="2">
    <source>
        <dbReference type="Proteomes" id="UP001163632"/>
    </source>
</evidence>
<reference evidence="1" key="1">
    <citation type="journal article" date="2022" name="BMC Microbiol.">
        <title>Whole genome sequencing of Moraxella bovis strains from North America reveals two genotypes with different genetic determinants.</title>
        <authorList>
            <person name="Wynn E.L."/>
            <person name="Hille M.M."/>
            <person name="Loy J.D."/>
            <person name="Schuller G."/>
            <person name="Kuhn K.L."/>
            <person name="Dickey A.M."/>
            <person name="Bono J.L."/>
            <person name="Clawson M.L."/>
        </authorList>
    </citation>
    <scope>NUCLEOTIDE SEQUENCE</scope>
    <source>
        <strain evidence="1">SAM102599</strain>
    </source>
</reference>
<organism evidence="1 2">
    <name type="scientific">Moraxella bovis</name>
    <dbReference type="NCBI Taxonomy" id="476"/>
    <lineage>
        <taxon>Bacteria</taxon>
        <taxon>Pseudomonadati</taxon>
        <taxon>Pseudomonadota</taxon>
        <taxon>Gammaproteobacteria</taxon>
        <taxon>Moraxellales</taxon>
        <taxon>Moraxellaceae</taxon>
        <taxon>Moraxella</taxon>
    </lineage>
</organism>
<protein>
    <submittedName>
        <fullName evidence="1">DUF3987 domain-containing protein</fullName>
    </submittedName>
</protein>
<sequence>MKNFNQMKYYPLAEELVEILQTKTQNTNPLFFRVIVAYYLSVIASQMRASIKGWIGKEPIPVNSYVIALQPSGAGKGHSTTMMSQEVLKGFRETFIEHTFPITAECNIQQLAIKRANKTGKDIDEEQTKLEKVFNDLGALMFEFDSATVPAIKQMRQKLLIANAGACNLTVDEAGANLSGSIDAMIAYLELYDKGLIRDKLVKSSSENTRFERIEGHTPTNLLMFGTPSKLLDGGKTEEQFYELLEMGYARRCLFGFTNQVHKAKVDSVDELMKTLFNTDHDDSLERIAEHITLLADPDKLNSKLTLSTDSIKLLLTYKLYCENLSAELSEFEAIRKAELEHRYFKAMKLAGAYAFVDGKDTITPEYIEYAIRLVEDSGEAFNKLLTPQRPYIKLANYLASVRHDVTLADLDEDLPSFRGSKAQKDEMIQMAIAWGYKNNIVIKKSYTDSIMFLNADTIDETNLDEMILSFSKEITENYKNQIVPFDKVDKLLTKDNYHWLSHHLVDGYRKEDNCQAGFNLLVLDIDGTCSLSTAQLLLKGYKAIFQTTKSHKDDDPHFRIILPINYTLKLDAKDYKEMYNAVIAQLPFDVDTQCNQRSRKWETNKNATIIHQDGELFDILPFIPKTTKNEERQSQLRDQEHLDNLERWVINNTGDGNRNNMLLRYAMVLVDSGYKFDTVKDKVIGLNNKLIDKLDELELHSTIFHTVAKKLVA</sequence>
<dbReference type="RefSeq" id="WP_264697131.1">
    <property type="nucleotide sequence ID" value="NZ_CP087830.1"/>
</dbReference>
<keyword evidence="2" id="KW-1185">Reference proteome</keyword>
<dbReference type="Proteomes" id="UP001163632">
    <property type="component" value="Chromosome"/>
</dbReference>
<gene>
    <name evidence="1" type="ORF">LP092_13690</name>
</gene>
<evidence type="ECO:0000313" key="1">
    <source>
        <dbReference type="EMBL" id="UZA02968.1"/>
    </source>
</evidence>
<dbReference type="EMBL" id="CP087830">
    <property type="protein sequence ID" value="UZA02968.1"/>
    <property type="molecule type" value="Genomic_DNA"/>
</dbReference>